<keyword evidence="3" id="KW-1185">Reference proteome</keyword>
<comment type="caution">
    <text evidence="2">The sequence shown here is derived from an EMBL/GenBank/DDBJ whole genome shotgun (WGS) entry which is preliminary data.</text>
</comment>
<feature type="transmembrane region" description="Helical" evidence="1">
    <location>
        <begin position="49"/>
        <end position="72"/>
    </location>
</feature>
<gene>
    <name evidence="2" type="ORF">EV141_2143</name>
</gene>
<evidence type="ECO:0000313" key="3">
    <source>
        <dbReference type="Proteomes" id="UP000293519"/>
    </source>
</evidence>
<keyword evidence="1" id="KW-1133">Transmembrane helix</keyword>
<organism evidence="2 3">
    <name type="scientific">Microcella putealis</name>
    <dbReference type="NCBI Taxonomy" id="337005"/>
    <lineage>
        <taxon>Bacteria</taxon>
        <taxon>Bacillati</taxon>
        <taxon>Actinomycetota</taxon>
        <taxon>Actinomycetes</taxon>
        <taxon>Micrococcales</taxon>
        <taxon>Microbacteriaceae</taxon>
        <taxon>Microcella</taxon>
    </lineage>
</organism>
<dbReference type="RefSeq" id="WP_130485935.1">
    <property type="nucleotide sequence ID" value="NZ_SGWW01000004.1"/>
</dbReference>
<evidence type="ECO:0000313" key="2">
    <source>
        <dbReference type="EMBL" id="RZS55154.1"/>
    </source>
</evidence>
<keyword evidence="1" id="KW-0472">Membrane</keyword>
<protein>
    <submittedName>
        <fullName evidence="2">Uncharacterized protein</fullName>
    </submittedName>
</protein>
<name>A0A4Q7LL51_9MICO</name>
<evidence type="ECO:0000256" key="1">
    <source>
        <dbReference type="SAM" id="Phobius"/>
    </source>
</evidence>
<sequence>MTKLLAGTAALFGLSVVAYTIVVVITGIYRANGVEFWPGTTADNNWPAAVAYGSLAAMPLTAAMCVLLLIIIGIRTAFRRAKEPGHIEHTPADRG</sequence>
<dbReference type="EMBL" id="SGWW01000004">
    <property type="protein sequence ID" value="RZS55154.1"/>
    <property type="molecule type" value="Genomic_DNA"/>
</dbReference>
<dbReference type="OrthoDB" id="9919516at2"/>
<keyword evidence="1" id="KW-0812">Transmembrane</keyword>
<dbReference type="Proteomes" id="UP000293519">
    <property type="component" value="Unassembled WGS sequence"/>
</dbReference>
<dbReference type="AlphaFoldDB" id="A0A4Q7LL51"/>
<accession>A0A4Q7LL51</accession>
<proteinExistence type="predicted"/>
<reference evidence="2 3" key="1">
    <citation type="journal article" date="2015" name="Stand. Genomic Sci.">
        <title>Genomic Encyclopedia of Bacterial and Archaeal Type Strains, Phase III: the genomes of soil and plant-associated and newly described type strains.</title>
        <authorList>
            <person name="Whitman W.B."/>
            <person name="Woyke T."/>
            <person name="Klenk H.P."/>
            <person name="Zhou Y."/>
            <person name="Lilburn T.G."/>
            <person name="Beck B.J."/>
            <person name="De Vos P."/>
            <person name="Vandamme P."/>
            <person name="Eisen J.A."/>
            <person name="Garrity G."/>
            <person name="Hugenholtz P."/>
            <person name="Kyrpides N.C."/>
        </authorList>
    </citation>
    <scope>NUCLEOTIDE SEQUENCE [LARGE SCALE GENOMIC DNA]</scope>
    <source>
        <strain evidence="2 3">CV2</strain>
    </source>
</reference>
<feature type="transmembrane region" description="Helical" evidence="1">
    <location>
        <begin position="7"/>
        <end position="29"/>
    </location>
</feature>